<dbReference type="InterPro" id="IPR050540">
    <property type="entry name" value="F-actin_Monoox_Mical"/>
</dbReference>
<organism evidence="3 4">
    <name type="scientific">Acropora cervicornis</name>
    <name type="common">Staghorn coral</name>
    <dbReference type="NCBI Taxonomy" id="6130"/>
    <lineage>
        <taxon>Eukaryota</taxon>
        <taxon>Metazoa</taxon>
        <taxon>Cnidaria</taxon>
        <taxon>Anthozoa</taxon>
        <taxon>Hexacorallia</taxon>
        <taxon>Scleractinia</taxon>
        <taxon>Astrocoeniina</taxon>
        <taxon>Acroporidae</taxon>
        <taxon>Acropora</taxon>
    </lineage>
</organism>
<dbReference type="SMART" id="SM01203">
    <property type="entry name" value="DUF3585"/>
    <property type="match status" value="1"/>
</dbReference>
<reference evidence="3" key="1">
    <citation type="journal article" date="2023" name="G3 (Bethesda)">
        <title>Whole genome assembly and annotation of the endangered Caribbean coral Acropora cervicornis.</title>
        <authorList>
            <person name="Selwyn J.D."/>
            <person name="Vollmer S.V."/>
        </authorList>
    </citation>
    <scope>NUCLEOTIDE SEQUENCE</scope>
    <source>
        <strain evidence="3">K2</strain>
    </source>
</reference>
<dbReference type="Pfam" id="PF12130">
    <property type="entry name" value="bMERB_dom"/>
    <property type="match status" value="1"/>
</dbReference>
<feature type="domain" description="BMERB" evidence="2">
    <location>
        <begin position="6"/>
        <end position="157"/>
    </location>
</feature>
<reference evidence="3" key="2">
    <citation type="journal article" date="2023" name="Science">
        <title>Genomic signatures of disease resistance in endangered staghorn corals.</title>
        <authorList>
            <person name="Vollmer S.V."/>
            <person name="Selwyn J.D."/>
            <person name="Despard B.A."/>
            <person name="Roesel C.L."/>
        </authorList>
    </citation>
    <scope>NUCLEOTIDE SEQUENCE</scope>
    <source>
        <strain evidence="3">K2</strain>
    </source>
</reference>
<evidence type="ECO:0000259" key="2">
    <source>
        <dbReference type="PROSITE" id="PS51848"/>
    </source>
</evidence>
<sequence length="174" mass="20314">MVDGHPENSIETSDADESQTMELKSLEEQQEALDKVGEKLEIELRRAMGVKGCEEEQEKLMQDWFLLVNKKNELVRKQAELNLLKNEEDLERSHDMLQRELRALLEMEDCQKTDEQREREAELIEQLVSVVNKRDQLVQFEDSQLQQAEKDALHVQKVIADARIPRDKGDCVLQ</sequence>
<dbReference type="PANTHER" id="PTHR23167:SF46">
    <property type="entry name" value="EPS15 HOMOLOGY DOMAIN CONTAINING PROTEIN-BINDING PROTEIN 1, ISOFORM F"/>
    <property type="match status" value="1"/>
</dbReference>
<dbReference type="Proteomes" id="UP001249851">
    <property type="component" value="Unassembled WGS sequence"/>
</dbReference>
<dbReference type="PROSITE" id="PS51848">
    <property type="entry name" value="BMERB"/>
    <property type="match status" value="1"/>
</dbReference>
<evidence type="ECO:0000313" key="4">
    <source>
        <dbReference type="Proteomes" id="UP001249851"/>
    </source>
</evidence>
<comment type="caution">
    <text evidence="3">The sequence shown here is derived from an EMBL/GenBank/DDBJ whole genome shotgun (WGS) entry which is preliminary data.</text>
</comment>
<protein>
    <submittedName>
        <fullName evidence="3">EH domain-binding protein 1</fullName>
    </submittedName>
</protein>
<dbReference type="EMBL" id="JARQWQ010000018">
    <property type="protein sequence ID" value="KAK2565877.1"/>
    <property type="molecule type" value="Genomic_DNA"/>
</dbReference>
<dbReference type="InterPro" id="IPR022735">
    <property type="entry name" value="bMERB_dom"/>
</dbReference>
<evidence type="ECO:0000313" key="3">
    <source>
        <dbReference type="EMBL" id="KAK2565877.1"/>
    </source>
</evidence>
<gene>
    <name evidence="3" type="ORF">P5673_010169</name>
</gene>
<evidence type="ECO:0000256" key="1">
    <source>
        <dbReference type="SAM" id="MobiDB-lite"/>
    </source>
</evidence>
<dbReference type="PANTHER" id="PTHR23167">
    <property type="entry name" value="CALPONIN HOMOLOGY DOMAIN-CONTAINING PROTEIN DDB_G0272472-RELATED"/>
    <property type="match status" value="1"/>
</dbReference>
<proteinExistence type="predicted"/>
<keyword evidence="4" id="KW-1185">Reference proteome</keyword>
<feature type="region of interest" description="Disordered" evidence="1">
    <location>
        <begin position="1"/>
        <end position="32"/>
    </location>
</feature>
<accession>A0AAD9V9H3</accession>
<name>A0AAD9V9H3_ACRCE</name>
<dbReference type="AlphaFoldDB" id="A0AAD9V9H3"/>